<dbReference type="InterPro" id="IPR000504">
    <property type="entry name" value="RRM_dom"/>
</dbReference>
<dbReference type="PANTHER" id="PTHR19965:SF94">
    <property type="entry name" value="FI13061P-RELATED"/>
    <property type="match status" value="1"/>
</dbReference>
<dbReference type="Gene3D" id="3.30.70.330">
    <property type="match status" value="1"/>
</dbReference>
<dbReference type="PANTHER" id="PTHR19965">
    <property type="entry name" value="RNA AND EXPORT FACTOR BINDING PROTEIN"/>
    <property type="match status" value="1"/>
</dbReference>
<proteinExistence type="predicted"/>
<feature type="region of interest" description="Disordered" evidence="3">
    <location>
        <begin position="1"/>
        <end position="36"/>
    </location>
</feature>
<accession>A0A8D8YPJ9</accession>
<name>A0A8D8YPJ9_9HEMI</name>
<feature type="compositionally biased region" description="Basic residues" evidence="3">
    <location>
        <begin position="12"/>
        <end position="21"/>
    </location>
</feature>
<dbReference type="SUPFAM" id="SSF54928">
    <property type="entry name" value="RNA-binding domain, RBD"/>
    <property type="match status" value="1"/>
</dbReference>
<evidence type="ECO:0000256" key="3">
    <source>
        <dbReference type="SAM" id="MobiDB-lite"/>
    </source>
</evidence>
<feature type="domain" description="RRM" evidence="4">
    <location>
        <begin position="287"/>
        <end position="358"/>
    </location>
</feature>
<protein>
    <submittedName>
        <fullName evidence="5">Polymerase delta-interacting protein 3</fullName>
    </submittedName>
</protein>
<evidence type="ECO:0000256" key="2">
    <source>
        <dbReference type="PROSITE-ProRule" id="PRU00176"/>
    </source>
</evidence>
<dbReference type="GO" id="GO:0003729">
    <property type="term" value="F:mRNA binding"/>
    <property type="evidence" value="ECO:0007669"/>
    <property type="project" value="TreeGrafter"/>
</dbReference>
<dbReference type="GO" id="GO:0006406">
    <property type="term" value="P:mRNA export from nucleus"/>
    <property type="evidence" value="ECO:0007669"/>
    <property type="project" value="TreeGrafter"/>
</dbReference>
<reference evidence="5" key="1">
    <citation type="submission" date="2021-05" db="EMBL/GenBank/DDBJ databases">
        <authorList>
            <person name="Alioto T."/>
            <person name="Alioto T."/>
            <person name="Gomez Garrido J."/>
        </authorList>
    </citation>
    <scope>NUCLEOTIDE SEQUENCE</scope>
</reference>
<dbReference type="InterPro" id="IPR035979">
    <property type="entry name" value="RBD_domain_sf"/>
</dbReference>
<sequence>MDRSLDDIIKSKQIKPFRKRSGSQNGKSQNPPTRKPFVLKTINRIQTHQNGKAPISDARQKIIAKARSTVVDARMKITQKDARLKLNKSLNSSGRISKPRDLRGKLNLRTRRTSPVPQRPVGIIQRTVPVHSAGLRYRELDIPPVTVPLQRTIRNNFTPAYAGGVLRAPVLSHLDMDWSDLDSPLRPDPRPDQLLYHSSSSDLYYNPMDIPLSTRTVRNDLLHEASSLSRSGHSSSHMLSSHLKSRLDTDEPRPRTMGILGLSSSSQGVLRQQSSQQSAPASVQLGHRIVVSNLKDSVNSDDIKELFEDIGPLIASRVVRPGTAEVIYVHQKDAIKAVETYHNRQLDKQPMKCMLVTPRASTNPLVPAVPKLPQATKANTVQPDLAAVHKALFNKHSQMYK</sequence>
<dbReference type="EMBL" id="HBUF01387613">
    <property type="protein sequence ID" value="CAG6732694.1"/>
    <property type="molecule type" value="Transcribed_RNA"/>
</dbReference>
<dbReference type="InterPro" id="IPR051229">
    <property type="entry name" value="ALYREF_mRNA_export"/>
</dbReference>
<feature type="compositionally biased region" description="Basic and acidic residues" evidence="3">
    <location>
        <begin position="245"/>
        <end position="254"/>
    </location>
</feature>
<dbReference type="InterPro" id="IPR034784">
    <property type="entry name" value="PDIP3_RRM"/>
</dbReference>
<dbReference type="GO" id="GO:0005634">
    <property type="term" value="C:nucleus"/>
    <property type="evidence" value="ECO:0007669"/>
    <property type="project" value="TreeGrafter"/>
</dbReference>
<evidence type="ECO:0000313" key="5">
    <source>
        <dbReference type="EMBL" id="CAG6732694.1"/>
    </source>
</evidence>
<dbReference type="SMART" id="SM00360">
    <property type="entry name" value="RRM"/>
    <property type="match status" value="1"/>
</dbReference>
<feature type="compositionally biased region" description="Low complexity" evidence="3">
    <location>
        <begin position="272"/>
        <end position="282"/>
    </location>
</feature>
<dbReference type="AlphaFoldDB" id="A0A8D8YPJ9"/>
<dbReference type="CDD" id="cd12681">
    <property type="entry name" value="RRM_SKAR"/>
    <property type="match status" value="1"/>
</dbReference>
<dbReference type="PROSITE" id="PS50102">
    <property type="entry name" value="RRM"/>
    <property type="match status" value="1"/>
</dbReference>
<evidence type="ECO:0000259" key="4">
    <source>
        <dbReference type="PROSITE" id="PS50102"/>
    </source>
</evidence>
<feature type="compositionally biased region" description="Polar residues" evidence="3">
    <location>
        <begin position="262"/>
        <end position="271"/>
    </location>
</feature>
<evidence type="ECO:0000256" key="1">
    <source>
        <dbReference type="ARBA" id="ARBA00022884"/>
    </source>
</evidence>
<feature type="region of interest" description="Disordered" evidence="3">
    <location>
        <begin position="226"/>
        <end position="282"/>
    </location>
</feature>
<dbReference type="InterPro" id="IPR012677">
    <property type="entry name" value="Nucleotide-bd_a/b_plait_sf"/>
</dbReference>
<dbReference type="Pfam" id="PF00076">
    <property type="entry name" value="RRM_1"/>
    <property type="match status" value="1"/>
</dbReference>
<keyword evidence="1 2" id="KW-0694">RNA-binding</keyword>
<feature type="compositionally biased region" description="Low complexity" evidence="3">
    <location>
        <begin position="226"/>
        <end position="242"/>
    </location>
</feature>
<feature type="compositionally biased region" description="Polar residues" evidence="3">
    <location>
        <begin position="22"/>
        <end position="32"/>
    </location>
</feature>
<organism evidence="5">
    <name type="scientific">Cacopsylla melanoneura</name>
    <dbReference type="NCBI Taxonomy" id="428564"/>
    <lineage>
        <taxon>Eukaryota</taxon>
        <taxon>Metazoa</taxon>
        <taxon>Ecdysozoa</taxon>
        <taxon>Arthropoda</taxon>
        <taxon>Hexapoda</taxon>
        <taxon>Insecta</taxon>
        <taxon>Pterygota</taxon>
        <taxon>Neoptera</taxon>
        <taxon>Paraneoptera</taxon>
        <taxon>Hemiptera</taxon>
        <taxon>Sternorrhyncha</taxon>
        <taxon>Psylloidea</taxon>
        <taxon>Psyllidae</taxon>
        <taxon>Psyllinae</taxon>
        <taxon>Cacopsylla</taxon>
    </lineage>
</organism>
<feature type="compositionally biased region" description="Basic and acidic residues" evidence="3">
    <location>
        <begin position="1"/>
        <end position="10"/>
    </location>
</feature>